<dbReference type="Gene3D" id="3.60.40.10">
    <property type="entry name" value="PPM-type phosphatase domain"/>
    <property type="match status" value="1"/>
</dbReference>
<dbReference type="SMART" id="SM00091">
    <property type="entry name" value="PAS"/>
    <property type="match status" value="2"/>
</dbReference>
<dbReference type="InterPro" id="IPR001610">
    <property type="entry name" value="PAC"/>
</dbReference>
<dbReference type="NCBIfam" id="TIGR00229">
    <property type="entry name" value="sensory_box"/>
    <property type="match status" value="2"/>
</dbReference>
<evidence type="ECO:0008006" key="7">
    <source>
        <dbReference type="Google" id="ProtNLM"/>
    </source>
</evidence>
<evidence type="ECO:0000313" key="5">
    <source>
        <dbReference type="EMBL" id="OKP85127.1"/>
    </source>
</evidence>
<dbReference type="PANTHER" id="PTHR43156">
    <property type="entry name" value="STAGE II SPORULATION PROTEIN E-RELATED"/>
    <property type="match status" value="1"/>
</dbReference>
<dbReference type="Pfam" id="PF08447">
    <property type="entry name" value="PAS_3"/>
    <property type="match status" value="2"/>
</dbReference>
<name>A0ABX3EPQ2_9BACL</name>
<reference evidence="5 6" key="1">
    <citation type="submission" date="2016-03" db="EMBL/GenBank/DDBJ databases">
        <authorList>
            <person name="Sant'Anna F.H."/>
            <person name="Ambrosini A."/>
            <person name="Souza R."/>
            <person name="Bach E."/>
            <person name="Fernandes G."/>
            <person name="Balsanelli E."/>
            <person name="Baura V.A."/>
            <person name="Souza E.M."/>
            <person name="Passaglia L."/>
        </authorList>
    </citation>
    <scope>NUCLEOTIDE SEQUENCE [LARGE SCALE GENOMIC DNA]</scope>
    <source>
        <strain evidence="5 6">P26E</strain>
    </source>
</reference>
<keyword evidence="2" id="KW-0472">Membrane</keyword>
<evidence type="ECO:0000256" key="1">
    <source>
        <dbReference type="ARBA" id="ARBA00022801"/>
    </source>
</evidence>
<protein>
    <recommendedName>
        <fullName evidence="7">Histidine kinase</fullName>
    </recommendedName>
</protein>
<dbReference type="InterPro" id="IPR000700">
    <property type="entry name" value="PAS-assoc_C"/>
</dbReference>
<keyword evidence="1" id="KW-0378">Hydrolase</keyword>
<evidence type="ECO:0000313" key="6">
    <source>
        <dbReference type="Proteomes" id="UP000186058"/>
    </source>
</evidence>
<dbReference type="SMART" id="SM00331">
    <property type="entry name" value="PP2C_SIG"/>
    <property type="match status" value="1"/>
</dbReference>
<dbReference type="EMBL" id="LVWI01000048">
    <property type="protein sequence ID" value="OKP85127.1"/>
    <property type="molecule type" value="Genomic_DNA"/>
</dbReference>
<dbReference type="Gene3D" id="3.30.450.20">
    <property type="entry name" value="PAS domain"/>
    <property type="match status" value="2"/>
</dbReference>
<feature type="domain" description="PAC" evidence="4">
    <location>
        <begin position="278"/>
        <end position="330"/>
    </location>
</feature>
<feature type="domain" description="PAC" evidence="4">
    <location>
        <begin position="149"/>
        <end position="200"/>
    </location>
</feature>
<keyword evidence="6" id="KW-1185">Reference proteome</keyword>
<feature type="transmembrane region" description="Helical" evidence="2">
    <location>
        <begin position="18"/>
        <end position="36"/>
    </location>
</feature>
<comment type="caution">
    <text evidence="5">The sequence shown here is derived from an EMBL/GenBank/DDBJ whole genome shotgun (WGS) entry which is preliminary data.</text>
</comment>
<accession>A0ABX3EPQ2</accession>
<feature type="domain" description="PAS" evidence="3">
    <location>
        <begin position="75"/>
        <end position="145"/>
    </location>
</feature>
<dbReference type="Pfam" id="PF07228">
    <property type="entry name" value="SpoIIE"/>
    <property type="match status" value="1"/>
</dbReference>
<feature type="transmembrane region" description="Helical" evidence="2">
    <location>
        <begin position="83"/>
        <end position="102"/>
    </location>
</feature>
<proteinExistence type="predicted"/>
<dbReference type="SUPFAM" id="SSF81606">
    <property type="entry name" value="PP2C-like"/>
    <property type="match status" value="1"/>
</dbReference>
<keyword evidence="2" id="KW-1133">Transmembrane helix</keyword>
<dbReference type="InterPro" id="IPR036457">
    <property type="entry name" value="PPM-type-like_dom_sf"/>
</dbReference>
<dbReference type="InterPro" id="IPR052016">
    <property type="entry name" value="Bact_Sigma-Reg"/>
</dbReference>
<dbReference type="SMART" id="SM00086">
    <property type="entry name" value="PAC"/>
    <property type="match status" value="2"/>
</dbReference>
<dbReference type="InterPro" id="IPR001932">
    <property type="entry name" value="PPM-type_phosphatase-like_dom"/>
</dbReference>
<evidence type="ECO:0000256" key="2">
    <source>
        <dbReference type="SAM" id="Phobius"/>
    </source>
</evidence>
<keyword evidence="2" id="KW-0812">Transmembrane</keyword>
<dbReference type="Proteomes" id="UP000186058">
    <property type="component" value="Unassembled WGS sequence"/>
</dbReference>
<feature type="transmembrane region" description="Helical" evidence="2">
    <location>
        <begin position="42"/>
        <end position="62"/>
    </location>
</feature>
<dbReference type="PANTHER" id="PTHR43156:SF14">
    <property type="entry name" value="PHOSPHOSERINE PHOSPHATASE RSBP"/>
    <property type="match status" value="1"/>
</dbReference>
<dbReference type="CDD" id="cd00130">
    <property type="entry name" value="PAS"/>
    <property type="match status" value="2"/>
</dbReference>
<dbReference type="InterPro" id="IPR035965">
    <property type="entry name" value="PAS-like_dom_sf"/>
</dbReference>
<organism evidence="5 6">
    <name type="scientific">Paenibacillus helianthi</name>
    <dbReference type="NCBI Taxonomy" id="1349432"/>
    <lineage>
        <taxon>Bacteria</taxon>
        <taxon>Bacillati</taxon>
        <taxon>Bacillota</taxon>
        <taxon>Bacilli</taxon>
        <taxon>Bacillales</taxon>
        <taxon>Paenibacillaceae</taxon>
        <taxon>Paenibacillus</taxon>
    </lineage>
</organism>
<dbReference type="InterPro" id="IPR013655">
    <property type="entry name" value="PAS_fold_3"/>
</dbReference>
<dbReference type="PROSITE" id="PS50112">
    <property type="entry name" value="PAS"/>
    <property type="match status" value="1"/>
</dbReference>
<evidence type="ECO:0000259" key="3">
    <source>
        <dbReference type="PROSITE" id="PS50112"/>
    </source>
</evidence>
<dbReference type="SUPFAM" id="SSF55785">
    <property type="entry name" value="PYP-like sensor domain (PAS domain)"/>
    <property type="match status" value="2"/>
</dbReference>
<dbReference type="PROSITE" id="PS50113">
    <property type="entry name" value="PAC"/>
    <property type="match status" value="2"/>
</dbReference>
<gene>
    <name evidence="5" type="ORF">A3844_17915</name>
</gene>
<dbReference type="InterPro" id="IPR000014">
    <property type="entry name" value="PAS"/>
</dbReference>
<evidence type="ECO:0000259" key="4">
    <source>
        <dbReference type="PROSITE" id="PS50113"/>
    </source>
</evidence>
<sequence length="582" mass="65746">MNNRIYGLLREKASKNKALVILVLLVVVNMYNLLFVDKKFGYEYIVDLLTQFIILTPLYILYTRQEGNTKKLRDSEQRYKSLFLYNNAGIYVVDLNGSIISVSPNLLDLLGHTEAEIRDTSFIDLFHPADIPLIQETFRDITNGSILSTSSKLQLRHKNGQYLIFDLSSVALMANGEIQGVIGFAKDITEFERVQNKLGEIQTQLNNIYRSIDIILWSFDVTRNQLLTISPACEKIFGYSAEEYYQYPDLWSAQVYDEDKDLVKGRMSSIVEGIAVHLTLEYRIIHASGEIRWVESRMFPLAGPRNGVIGVNGVVLDITDKKQIEKNKQTDLDLARQVQKSVLSQPIHTPSFSINAKYVPSRNLGGDMYAWYRLKENRYGVLIMDVMGHGVSSALICMSIRSLLRGIIQANLTPEEVIHELNNHMNKLFSVAKGTTNFFFTAIYLIVDAEKHTVEYINAGHPSGLLVDGSGEVFRLKSSSLPIGLIPQMKLQKQTLSFKGTARVLLYTDGLIERPGCLLKDQIGQLLQVMEETRLEPISAVMDNLLAFNKENQQGEQEEQDDICLVCMDVCGDTAVETDDTL</sequence>